<name>A0A9K3GSB0_9EUKA</name>
<dbReference type="EMBL" id="BDIP01009921">
    <property type="protein sequence ID" value="GIQ92531.1"/>
    <property type="molecule type" value="Genomic_DNA"/>
</dbReference>
<evidence type="ECO:0000313" key="1">
    <source>
        <dbReference type="EMBL" id="GIQ92531.1"/>
    </source>
</evidence>
<feature type="non-terminal residue" evidence="1">
    <location>
        <position position="37"/>
    </location>
</feature>
<sequence length="37" mass="4157">NDDSTGVTQLCESMGIPAIRRRTIIKRERLVNISLSL</sequence>
<keyword evidence="2" id="KW-1185">Reference proteome</keyword>
<dbReference type="AlphaFoldDB" id="A0A9K3GSB0"/>
<gene>
    <name evidence="1" type="ORF">KIPB_016355</name>
</gene>
<accession>A0A9K3GSB0</accession>
<feature type="non-terminal residue" evidence="1">
    <location>
        <position position="1"/>
    </location>
</feature>
<proteinExistence type="predicted"/>
<dbReference type="Proteomes" id="UP000265618">
    <property type="component" value="Unassembled WGS sequence"/>
</dbReference>
<organism evidence="1 2">
    <name type="scientific">Kipferlia bialata</name>
    <dbReference type="NCBI Taxonomy" id="797122"/>
    <lineage>
        <taxon>Eukaryota</taxon>
        <taxon>Metamonada</taxon>
        <taxon>Carpediemonas-like organisms</taxon>
        <taxon>Kipferlia</taxon>
    </lineage>
</organism>
<evidence type="ECO:0000313" key="2">
    <source>
        <dbReference type="Proteomes" id="UP000265618"/>
    </source>
</evidence>
<reference evidence="1 2" key="1">
    <citation type="journal article" date="2018" name="PLoS ONE">
        <title>The draft genome of Kipferlia bialata reveals reductive genome evolution in fornicate parasites.</title>
        <authorList>
            <person name="Tanifuji G."/>
            <person name="Takabayashi S."/>
            <person name="Kume K."/>
            <person name="Takagi M."/>
            <person name="Nakayama T."/>
            <person name="Kamikawa R."/>
            <person name="Inagaki Y."/>
            <person name="Hashimoto T."/>
        </authorList>
    </citation>
    <scope>NUCLEOTIDE SEQUENCE [LARGE SCALE GENOMIC DNA]</scope>
    <source>
        <strain evidence="1">NY0173</strain>
    </source>
</reference>
<comment type="caution">
    <text evidence="1">The sequence shown here is derived from an EMBL/GenBank/DDBJ whole genome shotgun (WGS) entry which is preliminary data.</text>
</comment>
<protein>
    <submittedName>
        <fullName evidence="1">Uncharacterized protein</fullName>
    </submittedName>
</protein>